<organism evidence="1 2">
    <name type="scientific">Cohnella soli</name>
    <dbReference type="NCBI Taxonomy" id="425005"/>
    <lineage>
        <taxon>Bacteria</taxon>
        <taxon>Bacillati</taxon>
        <taxon>Bacillota</taxon>
        <taxon>Bacilli</taxon>
        <taxon>Bacillales</taxon>
        <taxon>Paenibacillaceae</taxon>
        <taxon>Cohnella</taxon>
    </lineage>
</organism>
<evidence type="ECO:0008006" key="3">
    <source>
        <dbReference type="Google" id="ProtNLM"/>
    </source>
</evidence>
<name>A0ABW0HPP1_9BACL</name>
<dbReference type="RefSeq" id="WP_378130101.1">
    <property type="nucleotide sequence ID" value="NZ_JBHSMI010000009.1"/>
</dbReference>
<accession>A0ABW0HPP1</accession>
<evidence type="ECO:0000313" key="2">
    <source>
        <dbReference type="Proteomes" id="UP001596113"/>
    </source>
</evidence>
<proteinExistence type="predicted"/>
<gene>
    <name evidence="1" type="ORF">ACFPOF_04715</name>
</gene>
<keyword evidence="2" id="KW-1185">Reference proteome</keyword>
<dbReference type="SUPFAM" id="SSF46785">
    <property type="entry name" value="Winged helix' DNA-binding domain"/>
    <property type="match status" value="1"/>
</dbReference>
<dbReference type="InterPro" id="IPR036390">
    <property type="entry name" value="WH_DNA-bd_sf"/>
</dbReference>
<sequence>MFEAEFDAMLKKQTKEARGQRTEMLERDLAGTKLMLEVLYPVLGTLEGIILEYEMTALSGVKMYSDVYIKRLRTVLEEEHFITHAETITRKRFSFERARARTIAVHGYSYFPYGRDELEKQPDQCRKDFQSLIDAKANTDRLGVMTLPVYEREILRSALWRANEFQLSDVSSWLGLKKETARKVLRSLEEKQLIRLIGGGDSRCHKFCITEKAVALFR</sequence>
<reference evidence="2" key="1">
    <citation type="journal article" date="2019" name="Int. J. Syst. Evol. Microbiol.">
        <title>The Global Catalogue of Microorganisms (GCM) 10K type strain sequencing project: providing services to taxonomists for standard genome sequencing and annotation.</title>
        <authorList>
            <consortium name="The Broad Institute Genomics Platform"/>
            <consortium name="The Broad Institute Genome Sequencing Center for Infectious Disease"/>
            <person name="Wu L."/>
            <person name="Ma J."/>
        </authorList>
    </citation>
    <scope>NUCLEOTIDE SEQUENCE [LARGE SCALE GENOMIC DNA]</scope>
    <source>
        <strain evidence="2">CGMCC 1.18575</strain>
    </source>
</reference>
<comment type="caution">
    <text evidence="1">The sequence shown here is derived from an EMBL/GenBank/DDBJ whole genome shotgun (WGS) entry which is preliminary data.</text>
</comment>
<protein>
    <recommendedName>
        <fullName evidence="3">MarR family transcriptional regulator</fullName>
    </recommendedName>
</protein>
<dbReference type="InterPro" id="IPR036388">
    <property type="entry name" value="WH-like_DNA-bd_sf"/>
</dbReference>
<evidence type="ECO:0000313" key="1">
    <source>
        <dbReference type="EMBL" id="MFC5402032.1"/>
    </source>
</evidence>
<dbReference type="Gene3D" id="1.10.10.10">
    <property type="entry name" value="Winged helix-like DNA-binding domain superfamily/Winged helix DNA-binding domain"/>
    <property type="match status" value="1"/>
</dbReference>
<dbReference type="Proteomes" id="UP001596113">
    <property type="component" value="Unassembled WGS sequence"/>
</dbReference>
<dbReference type="EMBL" id="JBHSMI010000009">
    <property type="protein sequence ID" value="MFC5402032.1"/>
    <property type="molecule type" value="Genomic_DNA"/>
</dbReference>